<sequence length="159" mass="17944">MFESVRRAVCICSSDASSSKRTHNVRKGEFVTAYFVRRYKYGPKDAHAVLLVVHEPQDEVAEEIDLEFRAVVGSVVSVLATETKAAREVLGLNPSEDNRIFPIVIRRDENPCTLSVSGMVFSWRMEEEGVVHMHYVYPQVSLAPQVFRPGQMRDSREGG</sequence>
<dbReference type="AlphaFoldDB" id="A0A6H5IAQ0"/>
<dbReference type="EMBL" id="CADCXV010000688">
    <property type="protein sequence ID" value="CAB0032731.1"/>
    <property type="molecule type" value="Genomic_DNA"/>
</dbReference>
<protein>
    <submittedName>
        <fullName evidence="1">Uncharacterized protein</fullName>
    </submittedName>
</protein>
<evidence type="ECO:0000313" key="2">
    <source>
        <dbReference type="Proteomes" id="UP000479190"/>
    </source>
</evidence>
<accession>A0A6H5IAQ0</accession>
<evidence type="ECO:0000313" key="1">
    <source>
        <dbReference type="EMBL" id="CAB0032731.1"/>
    </source>
</evidence>
<organism evidence="1 2">
    <name type="scientific">Trichogramma brassicae</name>
    <dbReference type="NCBI Taxonomy" id="86971"/>
    <lineage>
        <taxon>Eukaryota</taxon>
        <taxon>Metazoa</taxon>
        <taxon>Ecdysozoa</taxon>
        <taxon>Arthropoda</taxon>
        <taxon>Hexapoda</taxon>
        <taxon>Insecta</taxon>
        <taxon>Pterygota</taxon>
        <taxon>Neoptera</taxon>
        <taxon>Endopterygota</taxon>
        <taxon>Hymenoptera</taxon>
        <taxon>Apocrita</taxon>
        <taxon>Proctotrupomorpha</taxon>
        <taxon>Chalcidoidea</taxon>
        <taxon>Trichogrammatidae</taxon>
        <taxon>Trichogramma</taxon>
    </lineage>
</organism>
<dbReference type="Proteomes" id="UP000479190">
    <property type="component" value="Unassembled WGS sequence"/>
</dbReference>
<keyword evidence="2" id="KW-1185">Reference proteome</keyword>
<proteinExistence type="predicted"/>
<reference evidence="1 2" key="1">
    <citation type="submission" date="2020-02" db="EMBL/GenBank/DDBJ databases">
        <authorList>
            <person name="Ferguson B K."/>
        </authorList>
    </citation>
    <scope>NUCLEOTIDE SEQUENCE [LARGE SCALE GENOMIC DNA]</scope>
</reference>
<gene>
    <name evidence="1" type="ORF">TBRA_LOCUS4657</name>
</gene>
<name>A0A6H5IAQ0_9HYME</name>